<evidence type="ECO:0000313" key="3">
    <source>
        <dbReference type="EMBL" id="GAA0149719.1"/>
    </source>
</evidence>
<dbReference type="EMBL" id="BAABME010001455">
    <property type="protein sequence ID" value="GAA0149719.1"/>
    <property type="molecule type" value="Genomic_DNA"/>
</dbReference>
<evidence type="ECO:0000259" key="2">
    <source>
        <dbReference type="Pfam" id="PF12214"/>
    </source>
</evidence>
<evidence type="ECO:0000256" key="1">
    <source>
        <dbReference type="SAM" id="MobiDB-lite"/>
    </source>
</evidence>
<protein>
    <submittedName>
        <fullName evidence="3">Non-motor microtubule binding protein</fullName>
    </submittedName>
</protein>
<dbReference type="GO" id="GO:0008017">
    <property type="term" value="F:microtubule binding"/>
    <property type="evidence" value="ECO:0007669"/>
    <property type="project" value="TreeGrafter"/>
</dbReference>
<feature type="region of interest" description="Disordered" evidence="1">
    <location>
        <begin position="80"/>
        <end position="102"/>
    </location>
</feature>
<dbReference type="Pfam" id="PF12214">
    <property type="entry name" value="TPX2_importin"/>
    <property type="match status" value="1"/>
</dbReference>
<keyword evidence="4" id="KW-1185">Reference proteome</keyword>
<dbReference type="Proteomes" id="UP001454036">
    <property type="component" value="Unassembled WGS sequence"/>
</dbReference>
<sequence>MDGFVDGMTYASEDEWEIDLDYEFDAATFLDFTRPETGLETEEAEKWFDYADSYPSSPFTVKLNLEKVFASKQQCGSLNSVSSNNSDVREVKTKKMEKPRSSTLMKPTLSLLAKQNKLQDVHLRHLIDRPKKSLAKIDEKSLLSPSRNLATKRQKLESGFLRKISQLKHQTLLLHKIVKKGGSPSSSSDNSKLKVTIPKEPQLETMQRAQRQRSKITSDSSEDAKLKVHKFNSRHLNGKIHDVSSPKNSAQRSPENEITKLKTVEKDMQQSSLDASSISTDESFSQDLPIESFSKLSIKSESGSNSVSQARLNKYTMGLKENSPGSFKLDFWRSAGKPNQCGGDNMIQDIGQHCRNVGRSLDIH</sequence>
<organism evidence="3 4">
    <name type="scientific">Lithospermum erythrorhizon</name>
    <name type="common">Purple gromwell</name>
    <name type="synonym">Lithospermum officinale var. erythrorhizon</name>
    <dbReference type="NCBI Taxonomy" id="34254"/>
    <lineage>
        <taxon>Eukaryota</taxon>
        <taxon>Viridiplantae</taxon>
        <taxon>Streptophyta</taxon>
        <taxon>Embryophyta</taxon>
        <taxon>Tracheophyta</taxon>
        <taxon>Spermatophyta</taxon>
        <taxon>Magnoliopsida</taxon>
        <taxon>eudicotyledons</taxon>
        <taxon>Gunneridae</taxon>
        <taxon>Pentapetalae</taxon>
        <taxon>asterids</taxon>
        <taxon>lamiids</taxon>
        <taxon>Boraginales</taxon>
        <taxon>Boraginaceae</taxon>
        <taxon>Boraginoideae</taxon>
        <taxon>Lithospermeae</taxon>
        <taxon>Lithospermum</taxon>
    </lineage>
</organism>
<feature type="compositionally biased region" description="Basic and acidic residues" evidence="1">
    <location>
        <begin position="87"/>
        <end position="100"/>
    </location>
</feature>
<dbReference type="InterPro" id="IPR009675">
    <property type="entry name" value="TPX2_fam"/>
</dbReference>
<dbReference type="PANTHER" id="PTHR14326:SF15">
    <property type="entry name" value="OS06G0130200 PROTEIN"/>
    <property type="match status" value="1"/>
</dbReference>
<proteinExistence type="predicted"/>
<dbReference type="InterPro" id="IPR027330">
    <property type="entry name" value="TPX2_central_dom"/>
</dbReference>
<accession>A0AAV3PDL1</accession>
<dbReference type="GO" id="GO:0005880">
    <property type="term" value="C:nuclear microtubule"/>
    <property type="evidence" value="ECO:0007669"/>
    <property type="project" value="TreeGrafter"/>
</dbReference>
<gene>
    <name evidence="3" type="ORF">LIER_08828</name>
</gene>
<feature type="region of interest" description="Disordered" evidence="1">
    <location>
        <begin position="201"/>
        <end position="255"/>
    </location>
</feature>
<dbReference type="PANTHER" id="PTHR14326">
    <property type="entry name" value="TARGETING PROTEIN FOR XKLP2"/>
    <property type="match status" value="1"/>
</dbReference>
<reference evidence="3 4" key="1">
    <citation type="submission" date="2024-01" db="EMBL/GenBank/DDBJ databases">
        <title>The complete chloroplast genome sequence of Lithospermum erythrorhizon: insights into the phylogenetic relationship among Boraginaceae species and the maternal lineages of purple gromwells.</title>
        <authorList>
            <person name="Okada T."/>
            <person name="Watanabe K."/>
        </authorList>
    </citation>
    <scope>NUCLEOTIDE SEQUENCE [LARGE SCALE GENOMIC DNA]</scope>
</reference>
<dbReference type="AlphaFoldDB" id="A0AAV3PDL1"/>
<dbReference type="GO" id="GO:0090307">
    <property type="term" value="P:mitotic spindle assembly"/>
    <property type="evidence" value="ECO:0007669"/>
    <property type="project" value="TreeGrafter"/>
</dbReference>
<dbReference type="GO" id="GO:0030295">
    <property type="term" value="F:protein kinase activator activity"/>
    <property type="evidence" value="ECO:0007669"/>
    <property type="project" value="TreeGrafter"/>
</dbReference>
<dbReference type="GO" id="GO:0060236">
    <property type="term" value="P:regulation of mitotic spindle organization"/>
    <property type="evidence" value="ECO:0007669"/>
    <property type="project" value="InterPro"/>
</dbReference>
<feature type="compositionally biased region" description="Polar residues" evidence="1">
    <location>
        <begin position="204"/>
        <end position="219"/>
    </location>
</feature>
<evidence type="ECO:0000313" key="4">
    <source>
        <dbReference type="Proteomes" id="UP001454036"/>
    </source>
</evidence>
<name>A0AAV3PDL1_LITER</name>
<feature type="domain" description="TPX2 central" evidence="2">
    <location>
        <begin position="193"/>
        <end position="277"/>
    </location>
</feature>
<dbReference type="GO" id="GO:0005819">
    <property type="term" value="C:spindle"/>
    <property type="evidence" value="ECO:0007669"/>
    <property type="project" value="InterPro"/>
</dbReference>
<feature type="compositionally biased region" description="Basic residues" evidence="1">
    <location>
        <begin position="227"/>
        <end position="238"/>
    </location>
</feature>
<comment type="caution">
    <text evidence="3">The sequence shown here is derived from an EMBL/GenBank/DDBJ whole genome shotgun (WGS) entry which is preliminary data.</text>
</comment>